<accession>A0A5C3KM78</accession>
<protein>
    <recommendedName>
        <fullName evidence="4">F-box domain-containing protein</fullName>
    </recommendedName>
</protein>
<reference evidence="2 3" key="1">
    <citation type="journal article" date="2019" name="Nat. Ecol. Evol.">
        <title>Megaphylogeny resolves global patterns of mushroom evolution.</title>
        <authorList>
            <person name="Varga T."/>
            <person name="Krizsan K."/>
            <person name="Foldi C."/>
            <person name="Dima B."/>
            <person name="Sanchez-Garcia M."/>
            <person name="Sanchez-Ramirez S."/>
            <person name="Szollosi G.J."/>
            <person name="Szarkandi J.G."/>
            <person name="Papp V."/>
            <person name="Albert L."/>
            <person name="Andreopoulos W."/>
            <person name="Angelini C."/>
            <person name="Antonin V."/>
            <person name="Barry K.W."/>
            <person name="Bougher N.L."/>
            <person name="Buchanan P."/>
            <person name="Buyck B."/>
            <person name="Bense V."/>
            <person name="Catcheside P."/>
            <person name="Chovatia M."/>
            <person name="Cooper J."/>
            <person name="Damon W."/>
            <person name="Desjardin D."/>
            <person name="Finy P."/>
            <person name="Geml J."/>
            <person name="Haridas S."/>
            <person name="Hughes K."/>
            <person name="Justo A."/>
            <person name="Karasinski D."/>
            <person name="Kautmanova I."/>
            <person name="Kiss B."/>
            <person name="Kocsube S."/>
            <person name="Kotiranta H."/>
            <person name="LaButti K.M."/>
            <person name="Lechner B.E."/>
            <person name="Liimatainen K."/>
            <person name="Lipzen A."/>
            <person name="Lukacs Z."/>
            <person name="Mihaltcheva S."/>
            <person name="Morgado L.N."/>
            <person name="Niskanen T."/>
            <person name="Noordeloos M.E."/>
            <person name="Ohm R.A."/>
            <person name="Ortiz-Santana B."/>
            <person name="Ovrebo C."/>
            <person name="Racz N."/>
            <person name="Riley R."/>
            <person name="Savchenko A."/>
            <person name="Shiryaev A."/>
            <person name="Soop K."/>
            <person name="Spirin V."/>
            <person name="Szebenyi C."/>
            <person name="Tomsovsky M."/>
            <person name="Tulloss R.E."/>
            <person name="Uehling J."/>
            <person name="Grigoriev I.V."/>
            <person name="Vagvolgyi C."/>
            <person name="Papp T."/>
            <person name="Martin F.M."/>
            <person name="Miettinen O."/>
            <person name="Hibbett D.S."/>
            <person name="Nagy L.G."/>
        </authorList>
    </citation>
    <scope>NUCLEOTIDE SEQUENCE [LARGE SCALE GENOMIC DNA]</scope>
    <source>
        <strain evidence="2 3">CBS 121175</strain>
    </source>
</reference>
<evidence type="ECO:0000256" key="1">
    <source>
        <dbReference type="SAM" id="Coils"/>
    </source>
</evidence>
<keyword evidence="1" id="KW-0175">Coiled coil</keyword>
<gene>
    <name evidence="2" type="ORF">FA15DRAFT_707167</name>
</gene>
<evidence type="ECO:0000313" key="3">
    <source>
        <dbReference type="Proteomes" id="UP000307440"/>
    </source>
</evidence>
<feature type="coiled-coil region" evidence="1">
    <location>
        <begin position="46"/>
        <end position="73"/>
    </location>
</feature>
<sequence>MTLIFQIPSTILDPQLIQFEKSSNYPLPDFLLSAQQVVMTYLLTTMVDIENTIVDLENSVKEMKLKLEAVKKEYTSFSSLNVRIRNAPSELIAKVLEFSVLGVEGSDVEDRKRFRHLRSVCRLWRDTAPTTPRLWRALRVCLRPIDKLERPYGESNSIDHFILSWFKRAGEQAPLQLCLWDEPKNEVAELMVSIILDSGKTWHQLGLTSRTLCKALQRREEWTLPSVEELTMSLECKMALRTRFPGLRSLCLTPGSPTANPWDLTHRYLQSLHLSNMLSPPLHDILPSLPALTELILQEVCCGPEGTPITFTHKGITKLHLIGSPSILQAITLPSLTLFKASVAQLERIASIHIADLAQFLARSSTKECTLSLEGCGDGAASILATLNDYKVLGVSRIHVVDMNFLNAQVAKNYSYIPKCVGTIVCLKPYTPMASFTRWLEWLRDACAGSGFKKQLTVYLPHDEKHALEVSALLARLREFGLDFRLCTQSTIDTSTFYDFRGHRDPYKSRYEHQ</sequence>
<dbReference type="AlphaFoldDB" id="A0A5C3KM78"/>
<evidence type="ECO:0000313" key="2">
    <source>
        <dbReference type="EMBL" id="TFK21519.1"/>
    </source>
</evidence>
<proteinExistence type="predicted"/>
<organism evidence="2 3">
    <name type="scientific">Coprinopsis marcescibilis</name>
    <name type="common">Agaric fungus</name>
    <name type="synonym">Psathyrella marcescibilis</name>
    <dbReference type="NCBI Taxonomy" id="230819"/>
    <lineage>
        <taxon>Eukaryota</taxon>
        <taxon>Fungi</taxon>
        <taxon>Dikarya</taxon>
        <taxon>Basidiomycota</taxon>
        <taxon>Agaricomycotina</taxon>
        <taxon>Agaricomycetes</taxon>
        <taxon>Agaricomycetidae</taxon>
        <taxon>Agaricales</taxon>
        <taxon>Agaricineae</taxon>
        <taxon>Psathyrellaceae</taxon>
        <taxon>Coprinopsis</taxon>
    </lineage>
</organism>
<name>A0A5C3KM78_COPMA</name>
<dbReference type="EMBL" id="ML210266">
    <property type="protein sequence ID" value="TFK21519.1"/>
    <property type="molecule type" value="Genomic_DNA"/>
</dbReference>
<evidence type="ECO:0008006" key="4">
    <source>
        <dbReference type="Google" id="ProtNLM"/>
    </source>
</evidence>
<dbReference type="Proteomes" id="UP000307440">
    <property type="component" value="Unassembled WGS sequence"/>
</dbReference>
<dbReference type="OrthoDB" id="2269034at2759"/>
<keyword evidence="3" id="KW-1185">Reference proteome</keyword>